<protein>
    <submittedName>
        <fullName evidence="1">Uncharacterized protein</fullName>
    </submittedName>
</protein>
<dbReference type="Proteomes" id="UP001497444">
    <property type="component" value="Chromosome 15"/>
</dbReference>
<accession>A0ABP0W886</accession>
<gene>
    <name evidence="1" type="ORF">CSSPJE1EN1_LOCUS8145</name>
</gene>
<proteinExistence type="predicted"/>
<evidence type="ECO:0000313" key="2">
    <source>
        <dbReference type="Proteomes" id="UP001497444"/>
    </source>
</evidence>
<name>A0ABP0W886_9BRYO</name>
<keyword evidence="2" id="KW-1185">Reference proteome</keyword>
<organism evidence="1 2">
    <name type="scientific">Sphagnum jensenii</name>
    <dbReference type="NCBI Taxonomy" id="128206"/>
    <lineage>
        <taxon>Eukaryota</taxon>
        <taxon>Viridiplantae</taxon>
        <taxon>Streptophyta</taxon>
        <taxon>Embryophyta</taxon>
        <taxon>Bryophyta</taxon>
        <taxon>Sphagnophytina</taxon>
        <taxon>Sphagnopsida</taxon>
        <taxon>Sphagnales</taxon>
        <taxon>Sphagnaceae</taxon>
        <taxon>Sphagnum</taxon>
    </lineage>
</organism>
<reference evidence="1" key="1">
    <citation type="submission" date="2024-02" db="EMBL/GenBank/DDBJ databases">
        <authorList>
            <consortium name="ELIXIR-Norway"/>
            <consortium name="Elixir Norway"/>
        </authorList>
    </citation>
    <scope>NUCLEOTIDE SEQUENCE</scope>
</reference>
<evidence type="ECO:0000313" key="1">
    <source>
        <dbReference type="EMBL" id="CAK9262667.1"/>
    </source>
</evidence>
<dbReference type="EMBL" id="OZ020110">
    <property type="protein sequence ID" value="CAK9262667.1"/>
    <property type="molecule type" value="Genomic_DNA"/>
</dbReference>
<sequence length="183" mass="21301">MNDLLKLLLQRSRSERLIRSGNALSTEFLDCQFWTTEMADVLLKLAANKQIRTLEKEKGRDHVQDQTYSSPKLVKKTRQTDNEIAIQHVAVEQERSARTMSNSMHWERWQLVLLCYCNYNAALEEDSYTVARTDLRLANITDTKKKEKKKVAAVRIELCGLLLKPSFYTHHQEQLCCKQASKQ</sequence>